<comment type="caution">
    <text evidence="1">The sequence shown here is derived from an EMBL/GenBank/DDBJ whole genome shotgun (WGS) entry which is preliminary data.</text>
</comment>
<reference evidence="1" key="1">
    <citation type="journal article" date="2020" name="mSystems">
        <title>Genome- and Community-Level Interaction Insights into Carbon Utilization and Element Cycling Functions of Hydrothermarchaeota in Hydrothermal Sediment.</title>
        <authorList>
            <person name="Zhou Z."/>
            <person name="Liu Y."/>
            <person name="Xu W."/>
            <person name="Pan J."/>
            <person name="Luo Z.H."/>
            <person name="Li M."/>
        </authorList>
    </citation>
    <scope>NUCLEOTIDE SEQUENCE [LARGE SCALE GENOMIC DNA]</scope>
    <source>
        <strain evidence="1">SpSt-747</strain>
    </source>
</reference>
<proteinExistence type="predicted"/>
<dbReference type="Gene3D" id="2.60.40.1180">
    <property type="entry name" value="Golgi alpha-mannosidase II"/>
    <property type="match status" value="1"/>
</dbReference>
<evidence type="ECO:0000313" key="1">
    <source>
        <dbReference type="EMBL" id="HGI31637.1"/>
    </source>
</evidence>
<evidence type="ECO:0008006" key="2">
    <source>
        <dbReference type="Google" id="ProtNLM"/>
    </source>
</evidence>
<dbReference type="InterPro" id="IPR013780">
    <property type="entry name" value="Glyco_hydro_b"/>
</dbReference>
<protein>
    <recommendedName>
        <fullName evidence="2">Alpha-L-arabinofuranosidase C-terminal domain-containing protein</fullName>
    </recommendedName>
</protein>
<accession>A0A7V3YIC9</accession>
<gene>
    <name evidence="1" type="ORF">ENV30_10135</name>
</gene>
<dbReference type="EMBL" id="DTFV01000142">
    <property type="protein sequence ID" value="HGI31637.1"/>
    <property type="molecule type" value="Genomic_DNA"/>
</dbReference>
<sequence>MRCFLDGILIHEVEDTTGLKSLYHAASFDRDSGDIIVKVVNPFPEGKQTVVTVSGEVELTGKGKALVLAGDPKDENSFLNPSNVVPREMSLSGLSRSFSHVSPPFSVTILRIETLEGRKDDERSRESLGSENRNH</sequence>
<name>A0A7V3YIC9_9BACT</name>
<dbReference type="AlphaFoldDB" id="A0A7V3YIC9"/>
<organism evidence="1">
    <name type="scientific">Candidatus Caldatribacterium californiense</name>
    <dbReference type="NCBI Taxonomy" id="1454726"/>
    <lineage>
        <taxon>Bacteria</taxon>
        <taxon>Pseudomonadati</taxon>
        <taxon>Atribacterota</taxon>
        <taxon>Atribacteria</taxon>
        <taxon>Atribacterales</taxon>
        <taxon>Candidatus Caldatribacteriaceae</taxon>
        <taxon>Candidatus Caldatribacterium</taxon>
    </lineage>
</organism>
<dbReference type="SUPFAM" id="SSF51011">
    <property type="entry name" value="Glycosyl hydrolase domain"/>
    <property type="match status" value="1"/>
</dbReference>